<accession>R4X842</accession>
<reference evidence="2 3" key="1">
    <citation type="journal article" date="2013" name="MBio">
        <title>Genome sequencing of the plant pathogen Taphrina deformans, the causal agent of peach leaf curl.</title>
        <authorList>
            <person name="Cisse O.H."/>
            <person name="Almeida J.M.G.C.F."/>
            <person name="Fonseca A."/>
            <person name="Kumar A.A."/>
            <person name="Salojaervi J."/>
            <person name="Overmyer K."/>
            <person name="Hauser P.M."/>
            <person name="Pagni M."/>
        </authorList>
    </citation>
    <scope>NUCLEOTIDE SEQUENCE [LARGE SCALE GENOMIC DNA]</scope>
    <source>
        <strain evidence="3">PYCC 5710 / ATCC 11124 / CBS 356.35 / IMI 108563 / JCM 9778 / NBRC 8474</strain>
    </source>
</reference>
<dbReference type="VEuPathDB" id="FungiDB:TAPDE_001495"/>
<feature type="region of interest" description="Disordered" evidence="1">
    <location>
        <begin position="39"/>
        <end position="60"/>
    </location>
</feature>
<evidence type="ECO:0000256" key="1">
    <source>
        <dbReference type="SAM" id="MobiDB-lite"/>
    </source>
</evidence>
<organism evidence="2 3">
    <name type="scientific">Taphrina deformans (strain PYCC 5710 / ATCC 11124 / CBS 356.35 / IMI 108563 / JCM 9778 / NBRC 8474)</name>
    <name type="common">Peach leaf curl fungus</name>
    <name type="synonym">Lalaria deformans</name>
    <dbReference type="NCBI Taxonomy" id="1097556"/>
    <lineage>
        <taxon>Eukaryota</taxon>
        <taxon>Fungi</taxon>
        <taxon>Dikarya</taxon>
        <taxon>Ascomycota</taxon>
        <taxon>Taphrinomycotina</taxon>
        <taxon>Taphrinomycetes</taxon>
        <taxon>Taphrinales</taxon>
        <taxon>Taphrinaceae</taxon>
        <taxon>Taphrina</taxon>
    </lineage>
</organism>
<keyword evidence="3" id="KW-1185">Reference proteome</keyword>
<dbReference type="AlphaFoldDB" id="R4X842"/>
<dbReference type="OrthoDB" id="527344at2759"/>
<dbReference type="Proteomes" id="UP000013776">
    <property type="component" value="Unassembled WGS sequence"/>
</dbReference>
<protein>
    <submittedName>
        <fullName evidence="2">Uncharacterized protein</fullName>
    </submittedName>
</protein>
<gene>
    <name evidence="2" type="ORF">TAPDE_001495</name>
</gene>
<proteinExistence type="predicted"/>
<dbReference type="EMBL" id="CAHR02000055">
    <property type="protein sequence ID" value="CCG81679.1"/>
    <property type="molecule type" value="Genomic_DNA"/>
</dbReference>
<sequence>MLRRLTTVGARNKVFPVLSPSLDSIADFKRMSIYMVPKHESRVSSGSGAKRNMVPHRAKDKSYKISELEVQFLGTVSSQPTPTRAHTSLAVRLDGEGDYDCAR</sequence>
<evidence type="ECO:0000313" key="2">
    <source>
        <dbReference type="EMBL" id="CCG81679.1"/>
    </source>
</evidence>
<comment type="caution">
    <text evidence="2">The sequence shown here is derived from an EMBL/GenBank/DDBJ whole genome shotgun (WGS) entry which is preliminary data.</text>
</comment>
<evidence type="ECO:0000313" key="3">
    <source>
        <dbReference type="Proteomes" id="UP000013776"/>
    </source>
</evidence>
<name>R4X842_TAPDE</name>